<keyword evidence="2" id="KW-0833">Ubl conjugation pathway</keyword>
<name>A0AAV5RTZ5_MAUHU</name>
<dbReference type="Gene3D" id="3.10.110.10">
    <property type="entry name" value="Ubiquitin Conjugating Enzyme"/>
    <property type="match status" value="1"/>
</dbReference>
<keyword evidence="6" id="KW-0436">Ligase</keyword>
<dbReference type="EMBL" id="BTGD01000001">
    <property type="protein sequence ID" value="GMM54193.1"/>
    <property type="molecule type" value="Genomic_DNA"/>
</dbReference>
<protein>
    <submittedName>
        <fullName evidence="6">E2 ubiquitin-protein ligase peroxin 4</fullName>
    </submittedName>
</protein>
<evidence type="ECO:0000259" key="5">
    <source>
        <dbReference type="PROSITE" id="PS50127"/>
    </source>
</evidence>
<dbReference type="CDD" id="cd23812">
    <property type="entry name" value="UBCc_ScPEX4-like"/>
    <property type="match status" value="1"/>
</dbReference>
<keyword evidence="7" id="KW-1185">Reference proteome</keyword>
<evidence type="ECO:0000256" key="4">
    <source>
        <dbReference type="ARBA" id="ARBA00043952"/>
    </source>
</evidence>
<proteinExistence type="predicted"/>
<evidence type="ECO:0000256" key="1">
    <source>
        <dbReference type="ARBA" id="ARBA00022741"/>
    </source>
</evidence>
<comment type="caution">
    <text evidence="6">The sequence shown here is derived from an EMBL/GenBank/DDBJ whole genome shotgun (WGS) entry which is preliminary data.</text>
</comment>
<evidence type="ECO:0000313" key="7">
    <source>
        <dbReference type="Proteomes" id="UP001377567"/>
    </source>
</evidence>
<sequence>MVMSGVECNFTWATMSRLMKEYRAIRAQKEVALRPSGGESGAGADGDGEDSLRAWTATLEGPADSPYAGASFALDLEVPATYPLAPPVARFRPRAMPHVNVNYETGEICLDILKGEWSPVYNLLYVVQAVQRLLREPNPDSPLNLELGVIMREGDLAAYRGLIRYYIQQQ</sequence>
<dbReference type="PROSITE" id="PS50127">
    <property type="entry name" value="UBC_2"/>
    <property type="match status" value="1"/>
</dbReference>
<accession>A0AAV5RTZ5</accession>
<keyword evidence="1" id="KW-0547">Nucleotide-binding</keyword>
<dbReference type="SUPFAM" id="SSF54495">
    <property type="entry name" value="UBC-like"/>
    <property type="match status" value="1"/>
</dbReference>
<feature type="domain" description="UBC core" evidence="5">
    <location>
        <begin position="13"/>
        <end position="170"/>
    </location>
</feature>
<dbReference type="GO" id="GO:0016874">
    <property type="term" value="F:ligase activity"/>
    <property type="evidence" value="ECO:0007669"/>
    <property type="project" value="UniProtKB-KW"/>
</dbReference>
<organism evidence="6 7">
    <name type="scientific">Maudiozyma humilis</name>
    <name type="common">Sour dough yeast</name>
    <name type="synonym">Kazachstania humilis</name>
    <dbReference type="NCBI Taxonomy" id="51915"/>
    <lineage>
        <taxon>Eukaryota</taxon>
        <taxon>Fungi</taxon>
        <taxon>Dikarya</taxon>
        <taxon>Ascomycota</taxon>
        <taxon>Saccharomycotina</taxon>
        <taxon>Saccharomycetes</taxon>
        <taxon>Saccharomycetales</taxon>
        <taxon>Saccharomycetaceae</taxon>
        <taxon>Maudiozyma</taxon>
    </lineage>
</organism>
<dbReference type="InterPro" id="IPR000608">
    <property type="entry name" value="UBC"/>
</dbReference>
<dbReference type="PANTHER" id="PTHR24067">
    <property type="entry name" value="UBIQUITIN-CONJUGATING ENZYME E2"/>
    <property type="match status" value="1"/>
</dbReference>
<evidence type="ECO:0000256" key="2">
    <source>
        <dbReference type="ARBA" id="ARBA00022786"/>
    </source>
</evidence>
<evidence type="ECO:0000313" key="6">
    <source>
        <dbReference type="EMBL" id="GMM54193.1"/>
    </source>
</evidence>
<dbReference type="InterPro" id="IPR050113">
    <property type="entry name" value="Ub_conjugating_enzyme"/>
</dbReference>
<reference evidence="6 7" key="1">
    <citation type="journal article" date="2023" name="Elife">
        <title>Identification of key yeast species and microbe-microbe interactions impacting larval growth of Drosophila in the wild.</title>
        <authorList>
            <person name="Mure A."/>
            <person name="Sugiura Y."/>
            <person name="Maeda R."/>
            <person name="Honda K."/>
            <person name="Sakurai N."/>
            <person name="Takahashi Y."/>
            <person name="Watada M."/>
            <person name="Katoh T."/>
            <person name="Gotoh A."/>
            <person name="Gotoh Y."/>
            <person name="Taniguchi I."/>
            <person name="Nakamura K."/>
            <person name="Hayashi T."/>
            <person name="Katayama T."/>
            <person name="Uemura T."/>
            <person name="Hattori Y."/>
        </authorList>
    </citation>
    <scope>NUCLEOTIDE SEQUENCE [LARGE SCALE GENOMIC DNA]</scope>
    <source>
        <strain evidence="6 7">KH-74</strain>
    </source>
</reference>
<dbReference type="InterPro" id="IPR016135">
    <property type="entry name" value="UBQ-conjugating_enzyme/RWD"/>
</dbReference>
<dbReference type="Proteomes" id="UP001377567">
    <property type="component" value="Unassembled WGS sequence"/>
</dbReference>
<gene>
    <name evidence="6" type="ORF">DAKH74_008090</name>
</gene>
<evidence type="ECO:0000256" key="3">
    <source>
        <dbReference type="ARBA" id="ARBA00022840"/>
    </source>
</evidence>
<dbReference type="AlphaFoldDB" id="A0AAV5RTZ5"/>
<dbReference type="Pfam" id="PF00179">
    <property type="entry name" value="UQ_con"/>
    <property type="match status" value="1"/>
</dbReference>
<dbReference type="SMART" id="SM00212">
    <property type="entry name" value="UBCc"/>
    <property type="match status" value="1"/>
</dbReference>
<comment type="pathway">
    <text evidence="4">Protein modification.</text>
</comment>
<keyword evidence="3" id="KW-0067">ATP-binding</keyword>
<dbReference type="GO" id="GO:0005524">
    <property type="term" value="F:ATP binding"/>
    <property type="evidence" value="ECO:0007669"/>
    <property type="project" value="UniProtKB-KW"/>
</dbReference>